<evidence type="ECO:0000313" key="1">
    <source>
        <dbReference type="EMBL" id="EMD83323.1"/>
    </source>
</evidence>
<name>M2U5P3_9SPHN</name>
<comment type="caution">
    <text evidence="1">The sequence shown here is derived from an EMBL/GenBank/DDBJ whole genome shotgun (WGS) entry which is preliminary data.</text>
</comment>
<keyword evidence="2" id="KW-1185">Reference proteome</keyword>
<reference evidence="1 2" key="1">
    <citation type="journal article" date="2013" name="Genome Announc.">
        <title>Draft Genome Sequence of Strain JLT2015T, Belonging to the Family Sphingomonadaceae of the Alphaproteobacteria.</title>
        <authorList>
            <person name="Tang K."/>
            <person name="Liu K."/>
            <person name="Li S."/>
            <person name="Jiao N."/>
        </authorList>
    </citation>
    <scope>NUCLEOTIDE SEQUENCE [LARGE SCALE GENOMIC DNA]</scope>
    <source>
        <strain evidence="1 2">JLT2015</strain>
    </source>
</reference>
<dbReference type="PATRIC" id="fig|1234595.3.peg.1226"/>
<sequence>MIDAASSDNGFYRFHLRDELKPLKSQYDLKYWPSLAEVVRVIGQDAGDADTKATDTLTRAATTGSRGSRADFFKAFFQLIRENGDANPGHLPRNFRLSDETLASLANCALHLGPDDLVDGAYVKRLRQRARERRR</sequence>
<evidence type="ECO:0000313" key="2">
    <source>
        <dbReference type="Proteomes" id="UP000011717"/>
    </source>
</evidence>
<organism evidence="1 2">
    <name type="scientific">Pacificimonas flava</name>
    <dbReference type="NCBI Taxonomy" id="1234595"/>
    <lineage>
        <taxon>Bacteria</taxon>
        <taxon>Pseudomonadati</taxon>
        <taxon>Pseudomonadota</taxon>
        <taxon>Alphaproteobacteria</taxon>
        <taxon>Sphingomonadales</taxon>
        <taxon>Sphingosinicellaceae</taxon>
        <taxon>Pacificimonas</taxon>
    </lineage>
</organism>
<dbReference type="RefSeq" id="WP_008600956.1">
    <property type="nucleotide sequence ID" value="NZ_AMRV01000003.1"/>
</dbReference>
<dbReference type="AlphaFoldDB" id="M2U5P3"/>
<accession>M2U5P3</accession>
<dbReference type="Proteomes" id="UP000011717">
    <property type="component" value="Unassembled WGS sequence"/>
</dbReference>
<protein>
    <submittedName>
        <fullName evidence="1">Uncharacterized protein</fullName>
    </submittedName>
</protein>
<dbReference type="EMBL" id="AMRV01000003">
    <property type="protein sequence ID" value="EMD83323.1"/>
    <property type="molecule type" value="Genomic_DNA"/>
</dbReference>
<gene>
    <name evidence="1" type="ORF">C725_1224</name>
</gene>
<proteinExistence type="predicted"/>